<dbReference type="RefSeq" id="WP_197009255.1">
    <property type="nucleotide sequence ID" value="NZ_BAABES010000017.1"/>
</dbReference>
<keyword evidence="3 7" id="KW-0812">Transmembrane</keyword>
<organism evidence="9 10">
    <name type="scientific">Actinomadura viridis</name>
    <dbReference type="NCBI Taxonomy" id="58110"/>
    <lineage>
        <taxon>Bacteria</taxon>
        <taxon>Bacillati</taxon>
        <taxon>Actinomycetota</taxon>
        <taxon>Actinomycetes</taxon>
        <taxon>Streptosporangiales</taxon>
        <taxon>Thermomonosporaceae</taxon>
        <taxon>Actinomadura</taxon>
    </lineage>
</organism>
<reference evidence="9" key="1">
    <citation type="submission" date="2020-11" db="EMBL/GenBank/DDBJ databases">
        <title>Sequencing the genomes of 1000 actinobacteria strains.</title>
        <authorList>
            <person name="Klenk H.-P."/>
        </authorList>
    </citation>
    <scope>NUCLEOTIDE SEQUENCE</scope>
    <source>
        <strain evidence="9">DSM 43175</strain>
    </source>
</reference>
<dbReference type="Pfam" id="PF06271">
    <property type="entry name" value="RDD"/>
    <property type="match status" value="1"/>
</dbReference>
<evidence type="ECO:0000256" key="4">
    <source>
        <dbReference type="ARBA" id="ARBA00022989"/>
    </source>
</evidence>
<keyword evidence="2" id="KW-1003">Cell membrane</keyword>
<comment type="subcellular location">
    <subcellularLocation>
        <location evidence="1">Cell membrane</location>
        <topology evidence="1">Multi-pass membrane protein</topology>
    </subcellularLocation>
</comment>
<sequence length="290" mass="32063">MSRSPRRGRPYPPPGPPSQGQGAYGPPPPYQGSQWQQPQQQGPHQPGRPPAQQWQNQSPPQQNWQQQTAEGYGDHGDYGYYDGGHDGVGEAADLPLAPVIRRAGARLLDNALVAVFGFALVLPVVIGTIGLGSAGSKADTEGGIWNWPIIFTLFAVLSVLPFIYEAVQLSLWGRTLGKRMMHIGVVQVRPAGDAVTTTQAVWRAGVVHVGYQIGVFFFLVLAVMVWEYFAYGMLLVWIGGLMAYLWAIWDQPLHQSLHDRFSGTVVIDEREEYGEHGEQDEYGQYREHEG</sequence>
<evidence type="ECO:0000313" key="10">
    <source>
        <dbReference type="Proteomes" id="UP000614047"/>
    </source>
</evidence>
<dbReference type="PANTHER" id="PTHR36115">
    <property type="entry name" value="PROLINE-RICH ANTIGEN HOMOLOG-RELATED"/>
    <property type="match status" value="1"/>
</dbReference>
<accession>A0A931GGD5</accession>
<dbReference type="InterPro" id="IPR010432">
    <property type="entry name" value="RDD"/>
</dbReference>
<name>A0A931GGD5_9ACTN</name>
<comment type="caution">
    <text evidence="9">The sequence shown here is derived from an EMBL/GenBank/DDBJ whole genome shotgun (WGS) entry which is preliminary data.</text>
</comment>
<dbReference type="Proteomes" id="UP000614047">
    <property type="component" value="Unassembled WGS sequence"/>
</dbReference>
<evidence type="ECO:0000313" key="9">
    <source>
        <dbReference type="EMBL" id="MBG6086225.1"/>
    </source>
</evidence>
<evidence type="ECO:0000259" key="8">
    <source>
        <dbReference type="Pfam" id="PF06271"/>
    </source>
</evidence>
<keyword evidence="10" id="KW-1185">Reference proteome</keyword>
<dbReference type="AlphaFoldDB" id="A0A931GGD5"/>
<dbReference type="EMBL" id="JADOUA010000001">
    <property type="protein sequence ID" value="MBG6086225.1"/>
    <property type="molecule type" value="Genomic_DNA"/>
</dbReference>
<protein>
    <submittedName>
        <fullName evidence="9">RDD family membrane protein YckC</fullName>
    </submittedName>
</protein>
<feature type="region of interest" description="Disordered" evidence="6">
    <location>
        <begin position="1"/>
        <end position="84"/>
    </location>
</feature>
<keyword evidence="4 7" id="KW-1133">Transmembrane helix</keyword>
<feature type="compositionally biased region" description="Low complexity" evidence="6">
    <location>
        <begin position="31"/>
        <end position="67"/>
    </location>
</feature>
<feature type="transmembrane region" description="Helical" evidence="7">
    <location>
        <begin position="144"/>
        <end position="164"/>
    </location>
</feature>
<evidence type="ECO:0000256" key="6">
    <source>
        <dbReference type="SAM" id="MobiDB-lite"/>
    </source>
</evidence>
<feature type="domain" description="RDD" evidence="8">
    <location>
        <begin position="97"/>
        <end position="263"/>
    </location>
</feature>
<evidence type="ECO:0000256" key="1">
    <source>
        <dbReference type="ARBA" id="ARBA00004651"/>
    </source>
</evidence>
<dbReference type="InterPro" id="IPR051791">
    <property type="entry name" value="Pra-immunoreactive"/>
</dbReference>
<keyword evidence="5 7" id="KW-0472">Membrane</keyword>
<feature type="transmembrane region" description="Helical" evidence="7">
    <location>
        <begin position="228"/>
        <end position="249"/>
    </location>
</feature>
<feature type="compositionally biased region" description="Basic and acidic residues" evidence="6">
    <location>
        <begin position="72"/>
        <end position="84"/>
    </location>
</feature>
<gene>
    <name evidence="9" type="ORF">IW256_000338</name>
</gene>
<dbReference type="GO" id="GO:0005886">
    <property type="term" value="C:plasma membrane"/>
    <property type="evidence" value="ECO:0007669"/>
    <property type="project" value="UniProtKB-SubCell"/>
</dbReference>
<feature type="transmembrane region" description="Helical" evidence="7">
    <location>
        <begin position="111"/>
        <end position="132"/>
    </location>
</feature>
<evidence type="ECO:0000256" key="3">
    <source>
        <dbReference type="ARBA" id="ARBA00022692"/>
    </source>
</evidence>
<evidence type="ECO:0000256" key="2">
    <source>
        <dbReference type="ARBA" id="ARBA00022475"/>
    </source>
</evidence>
<proteinExistence type="predicted"/>
<evidence type="ECO:0000256" key="7">
    <source>
        <dbReference type="SAM" id="Phobius"/>
    </source>
</evidence>
<feature type="transmembrane region" description="Helical" evidence="7">
    <location>
        <begin position="200"/>
        <end position="222"/>
    </location>
</feature>
<evidence type="ECO:0000256" key="5">
    <source>
        <dbReference type="ARBA" id="ARBA00023136"/>
    </source>
</evidence>